<comment type="caution">
    <text evidence="1">The sequence shown here is derived from an EMBL/GenBank/DDBJ whole genome shotgun (WGS) entry which is preliminary data.</text>
</comment>
<dbReference type="Proteomes" id="UP001230188">
    <property type="component" value="Unassembled WGS sequence"/>
</dbReference>
<sequence length="277" mass="30642">MASLRPTTTTTKDPLFREIEIIHEATGRPYGTVLDAGTGGHSLRWLTSLDVKRIVAVSADLGSGEGKGASQLRSSLDASRGDVLVEGSWCTSPPALDTEFDTIVCDYLVGSMDGFTPFQQDRIFEELVPLLKPTGVLHLVGLQPVYHQLGTAAYNNLSDEKRIVVDVARLRDACILLAGHRPYREFPVEWIQRQLDRAGLGLLQPPKTFSVLWKHQTLKTQLDVARRKLPYFPDPTLADTMRARIDALDAKAKDLLPERGVPYTYDYVVSATPRGVS</sequence>
<evidence type="ECO:0000313" key="1">
    <source>
        <dbReference type="EMBL" id="KAJ8602935.1"/>
    </source>
</evidence>
<reference evidence="1" key="1">
    <citation type="submission" date="2023-01" db="EMBL/GenBank/DDBJ databases">
        <title>Metagenome sequencing of chrysophaentin producing Chrysophaeum taylorii.</title>
        <authorList>
            <person name="Davison J."/>
            <person name="Bewley C."/>
        </authorList>
    </citation>
    <scope>NUCLEOTIDE SEQUENCE</scope>
    <source>
        <strain evidence="1">NIES-1699</strain>
    </source>
</reference>
<proteinExistence type="predicted"/>
<dbReference type="SUPFAM" id="SSF53335">
    <property type="entry name" value="S-adenosyl-L-methionine-dependent methyltransferases"/>
    <property type="match status" value="1"/>
</dbReference>
<organism evidence="1 2">
    <name type="scientific">Chrysophaeum taylorii</name>
    <dbReference type="NCBI Taxonomy" id="2483200"/>
    <lineage>
        <taxon>Eukaryota</taxon>
        <taxon>Sar</taxon>
        <taxon>Stramenopiles</taxon>
        <taxon>Ochrophyta</taxon>
        <taxon>Pelagophyceae</taxon>
        <taxon>Pelagomonadales</taxon>
        <taxon>Pelagomonadaceae</taxon>
        <taxon>Chrysophaeum</taxon>
    </lineage>
</organism>
<dbReference type="AlphaFoldDB" id="A0AAD7UF31"/>
<dbReference type="EMBL" id="JAQMWT010000362">
    <property type="protein sequence ID" value="KAJ8602935.1"/>
    <property type="molecule type" value="Genomic_DNA"/>
</dbReference>
<dbReference type="CDD" id="cd02440">
    <property type="entry name" value="AdoMet_MTases"/>
    <property type="match status" value="1"/>
</dbReference>
<evidence type="ECO:0000313" key="2">
    <source>
        <dbReference type="Proteomes" id="UP001230188"/>
    </source>
</evidence>
<protein>
    <submittedName>
        <fullName evidence="1">Uncharacterized protein</fullName>
    </submittedName>
</protein>
<dbReference type="Gene3D" id="3.40.50.150">
    <property type="entry name" value="Vaccinia Virus protein VP39"/>
    <property type="match status" value="1"/>
</dbReference>
<name>A0AAD7UF31_9STRA</name>
<accession>A0AAD7UF31</accession>
<keyword evidence="2" id="KW-1185">Reference proteome</keyword>
<gene>
    <name evidence="1" type="ORF">CTAYLR_001511</name>
</gene>
<dbReference type="InterPro" id="IPR029063">
    <property type="entry name" value="SAM-dependent_MTases_sf"/>
</dbReference>